<comment type="caution">
    <text evidence="2">The sequence shown here is derived from an EMBL/GenBank/DDBJ whole genome shotgun (WGS) entry which is preliminary data.</text>
</comment>
<sequence length="157" mass="16038">MRRTAIAAPLLAVALAPLLVGAAPAVSPVDSPPTGPYTVGVIDTDTQGRVFTDPDFLVVYHDINDNPAGNTFDCATDCLKLYHPLLTTPGAVLTMPPGVSGTLSSVVRPDGVGDQVTINGYPVYTFSGDQPGATGGLSATWHAVPAPVQPPPPVPAN</sequence>
<organism evidence="2 3">
    <name type="scientific">Streptacidiphilus pinicola</name>
    <dbReference type="NCBI Taxonomy" id="2219663"/>
    <lineage>
        <taxon>Bacteria</taxon>
        <taxon>Bacillati</taxon>
        <taxon>Actinomycetota</taxon>
        <taxon>Actinomycetes</taxon>
        <taxon>Kitasatosporales</taxon>
        <taxon>Streptomycetaceae</taxon>
        <taxon>Streptacidiphilus</taxon>
    </lineage>
</organism>
<accession>A0A2X0JZK3</accession>
<evidence type="ECO:0008006" key="4">
    <source>
        <dbReference type="Google" id="ProtNLM"/>
    </source>
</evidence>
<dbReference type="RefSeq" id="WP_111505540.1">
    <property type="nucleotide sequence ID" value="NZ_QKYN01000115.1"/>
</dbReference>
<dbReference type="Proteomes" id="UP000248889">
    <property type="component" value="Unassembled WGS sequence"/>
</dbReference>
<dbReference type="AlphaFoldDB" id="A0A2X0JZK3"/>
<feature type="chain" id="PRO_5038729186" description="Lipoprotein" evidence="1">
    <location>
        <begin position="23"/>
        <end position="157"/>
    </location>
</feature>
<keyword evidence="3" id="KW-1185">Reference proteome</keyword>
<proteinExistence type="predicted"/>
<dbReference type="EMBL" id="QKYN01000115">
    <property type="protein sequence ID" value="RAG82385.1"/>
    <property type="molecule type" value="Genomic_DNA"/>
</dbReference>
<gene>
    <name evidence="2" type="ORF">DN069_27885</name>
</gene>
<dbReference type="InterPro" id="IPR005297">
    <property type="entry name" value="Lipoprotein_repeat"/>
</dbReference>
<evidence type="ECO:0000313" key="2">
    <source>
        <dbReference type="EMBL" id="RAG82385.1"/>
    </source>
</evidence>
<keyword evidence="1" id="KW-0732">Signal</keyword>
<evidence type="ECO:0000256" key="1">
    <source>
        <dbReference type="SAM" id="SignalP"/>
    </source>
</evidence>
<name>A0A2X0JZK3_9ACTN</name>
<feature type="signal peptide" evidence="1">
    <location>
        <begin position="1"/>
        <end position="22"/>
    </location>
</feature>
<evidence type="ECO:0000313" key="3">
    <source>
        <dbReference type="Proteomes" id="UP000248889"/>
    </source>
</evidence>
<dbReference type="OrthoDB" id="597632at2"/>
<reference evidence="2 3" key="1">
    <citation type="submission" date="2018-06" db="EMBL/GenBank/DDBJ databases">
        <title>Streptacidiphilus pinicola sp. nov., isolated from pine grove soil.</title>
        <authorList>
            <person name="Roh S.G."/>
            <person name="Park S."/>
            <person name="Kim M.-K."/>
            <person name="Yun B.-R."/>
            <person name="Park J."/>
            <person name="Kim M.J."/>
            <person name="Kim Y.S."/>
            <person name="Kim S.B."/>
        </authorList>
    </citation>
    <scope>NUCLEOTIDE SEQUENCE [LARGE SCALE GENOMIC DNA]</scope>
    <source>
        <strain evidence="2 3">MMS16-CNU450</strain>
    </source>
</reference>
<protein>
    <recommendedName>
        <fullName evidence="4">Lipoprotein</fullName>
    </recommendedName>
</protein>
<dbReference type="Pfam" id="PF03640">
    <property type="entry name" value="Lipoprotein_15"/>
    <property type="match status" value="1"/>
</dbReference>